<feature type="compositionally biased region" description="Basic residues" evidence="1">
    <location>
        <begin position="629"/>
        <end position="638"/>
    </location>
</feature>
<reference evidence="2" key="1">
    <citation type="submission" date="2023-11" db="EMBL/GenBank/DDBJ databases">
        <title>The genome sequences of three competitors of mushroom-forming fungi.</title>
        <authorList>
            <person name="Beijen E."/>
            <person name="Ohm R.A."/>
        </authorList>
    </citation>
    <scope>NUCLEOTIDE SEQUENCE</scope>
    <source>
        <strain evidence="2">CBS 100526</strain>
    </source>
</reference>
<protein>
    <submittedName>
        <fullName evidence="2">Uncharacterized protein</fullName>
    </submittedName>
</protein>
<evidence type="ECO:0000313" key="3">
    <source>
        <dbReference type="Proteomes" id="UP001273209"/>
    </source>
</evidence>
<evidence type="ECO:0000256" key="1">
    <source>
        <dbReference type="SAM" id="MobiDB-lite"/>
    </source>
</evidence>
<name>A0AAE1IAJ5_9HYPO</name>
<feature type="region of interest" description="Disordered" evidence="1">
    <location>
        <begin position="848"/>
        <end position="872"/>
    </location>
</feature>
<dbReference type="RefSeq" id="XP_062751584.1">
    <property type="nucleotide sequence ID" value="XM_062904379.1"/>
</dbReference>
<feature type="compositionally biased region" description="Polar residues" evidence="1">
    <location>
        <begin position="446"/>
        <end position="472"/>
    </location>
</feature>
<organism evidence="2 3">
    <name type="scientific">Trichoderma aggressivum f. europaeum</name>
    <dbReference type="NCBI Taxonomy" id="173218"/>
    <lineage>
        <taxon>Eukaryota</taxon>
        <taxon>Fungi</taxon>
        <taxon>Dikarya</taxon>
        <taxon>Ascomycota</taxon>
        <taxon>Pezizomycotina</taxon>
        <taxon>Sordariomycetes</taxon>
        <taxon>Hypocreomycetidae</taxon>
        <taxon>Hypocreales</taxon>
        <taxon>Hypocreaceae</taxon>
        <taxon>Trichoderma</taxon>
    </lineage>
</organism>
<evidence type="ECO:0000313" key="2">
    <source>
        <dbReference type="EMBL" id="KAK4063403.1"/>
    </source>
</evidence>
<dbReference type="Proteomes" id="UP001273209">
    <property type="component" value="Unassembled WGS sequence"/>
</dbReference>
<gene>
    <name evidence="2" type="ORF">Triagg1_9423</name>
</gene>
<feature type="region of interest" description="Disordered" evidence="1">
    <location>
        <begin position="911"/>
        <end position="948"/>
    </location>
</feature>
<accession>A0AAE1IAJ5</accession>
<dbReference type="EMBL" id="JAWRVG010000053">
    <property type="protein sequence ID" value="KAK4063403.1"/>
    <property type="molecule type" value="Genomic_DNA"/>
</dbReference>
<feature type="region of interest" description="Disordered" evidence="1">
    <location>
        <begin position="629"/>
        <end position="730"/>
    </location>
</feature>
<keyword evidence="3" id="KW-1185">Reference proteome</keyword>
<sequence>MEDSRATVGSCNGAVLQRPIKALTRPVGAFKPAEPLQQSEILLGPAIANAYDAELARSCLPTAASQPFRLARLQYDLIWTLHLQLRKHRQNTPLGLGYPYLASRSNQDKISALPLPKTRSSRQSSRNSAIRLQVCLPLVSPLLPKSQSSQPSALPRIQARDSIVPYPASKITLSYGHLLRLRFIMSGRRRRASTSSVETIDGDKIRWLQESSVVRSQPKDVSKDDYPCFELRDATVYDRKGETLENALNVVVRGPYIVRGHLIIDDPSQKTHLIMRVKASTPIEIRHCIAYSIGEDDGRPVVWVLGRGGWYELNPSDAYRPIFNKMCEATTMYYSLVDIYSSGKFSKTPAAPGANLLEALRTDLLQYAMKVGDGATFNEVIQRCAEHAIFFVCQFGQESLSLIDWKQTPFHRWFTVEHADVVYKTELALKNPRKPSSPSREVVSPAPSNRSSNRITRSLSTEVVDPDQTQLSKRPKPSPLADVASPSAAAQTPAMPTQSAAQTPAMPTQSADGAISTAADDDSPFASVLAALEVLYVDRGGSKKGITMKNALNFIYFDYKIPNYKDGSKGAHRIPAEEVLHYNAAALLQVLDKERFQKHELWSFLEELSAKPFTPRAIKASEFPFRLIPRKAMPRQSKKPAPTAVDPESSSHEAGAASTNDAPGHIGKSLKRPGRRPIKTSGLRAATASKKRTHAEIGDESEPDSETSGLKRSHYFSDKGEEEEEGDTSMQDLTEVNAPRNAGPSVQSPSDDVEPIQIVIRTEKIPSTAPQGPDDTWTCEEDGCAYVVRGGDAQGCQTRIQQHFEEHQEQNKRLNLAVTESSRGHMPIKYAYFPPFLILVEFPPTTNTTTRTTRTTPAVDAPLSPPPEAIPDLSRSATEEFRQIVAQFRRRPQPVSDRIPSLILLQSFTREAQANGRKSPAEPASGWNTPAADQEETDSVTLQLEDDD</sequence>
<dbReference type="AlphaFoldDB" id="A0AAE1IAJ5"/>
<feature type="compositionally biased region" description="Polar residues" evidence="1">
    <location>
        <begin position="488"/>
        <end position="511"/>
    </location>
</feature>
<dbReference type="GeneID" id="87924284"/>
<proteinExistence type="predicted"/>
<feature type="compositionally biased region" description="Acidic residues" evidence="1">
    <location>
        <begin position="933"/>
        <end position="948"/>
    </location>
</feature>
<feature type="compositionally biased region" description="Low complexity" evidence="1">
    <location>
        <begin position="848"/>
        <end position="857"/>
    </location>
</feature>
<feature type="compositionally biased region" description="Basic residues" evidence="1">
    <location>
        <begin position="668"/>
        <end position="678"/>
    </location>
</feature>
<comment type="caution">
    <text evidence="2">The sequence shown here is derived from an EMBL/GenBank/DDBJ whole genome shotgun (WGS) entry which is preliminary data.</text>
</comment>
<feature type="region of interest" description="Disordered" evidence="1">
    <location>
        <begin position="430"/>
        <end position="517"/>
    </location>
</feature>